<evidence type="ECO:0008006" key="4">
    <source>
        <dbReference type="Google" id="ProtNLM"/>
    </source>
</evidence>
<gene>
    <name evidence="2" type="ORF">CSUB01_00034</name>
</gene>
<evidence type="ECO:0000313" key="3">
    <source>
        <dbReference type="Proteomes" id="UP000027238"/>
    </source>
</evidence>
<name>A0A066Y2R3_COLSU</name>
<feature type="compositionally biased region" description="Polar residues" evidence="1">
    <location>
        <begin position="41"/>
        <end position="57"/>
    </location>
</feature>
<proteinExistence type="predicted"/>
<comment type="caution">
    <text evidence="2">The sequence shown here is derived from an EMBL/GenBank/DDBJ whole genome shotgun (WGS) entry which is preliminary data.</text>
</comment>
<feature type="compositionally biased region" description="Basic and acidic residues" evidence="1">
    <location>
        <begin position="136"/>
        <end position="149"/>
    </location>
</feature>
<dbReference type="eggNOG" id="ENOG502T4U1">
    <property type="taxonomic scope" value="Eukaryota"/>
</dbReference>
<feature type="region of interest" description="Disordered" evidence="1">
    <location>
        <begin position="80"/>
        <end position="105"/>
    </location>
</feature>
<feature type="region of interest" description="Disordered" evidence="1">
    <location>
        <begin position="117"/>
        <end position="204"/>
    </location>
</feature>
<dbReference type="EMBL" id="JMSE01000001">
    <property type="protein sequence ID" value="KDN72351.1"/>
    <property type="molecule type" value="Genomic_DNA"/>
</dbReference>
<evidence type="ECO:0000256" key="1">
    <source>
        <dbReference type="SAM" id="MobiDB-lite"/>
    </source>
</evidence>
<dbReference type="Proteomes" id="UP000027238">
    <property type="component" value="Unassembled WGS sequence"/>
</dbReference>
<dbReference type="OMA" id="YVCLNQI"/>
<dbReference type="AlphaFoldDB" id="A0A066Y2R3"/>
<protein>
    <recommendedName>
        <fullName evidence="4">Zn(2)-C6 fungal-type domain-containing protein</fullName>
    </recommendedName>
</protein>
<evidence type="ECO:0000313" key="2">
    <source>
        <dbReference type="EMBL" id="KDN72351.1"/>
    </source>
</evidence>
<accession>A0A066Y2R3</accession>
<keyword evidence="3" id="KW-1185">Reference proteome</keyword>
<reference evidence="3" key="1">
    <citation type="journal article" date="2014" name="Genome Announc.">
        <title>Draft genome sequence of Colletotrichum sublineola, a destructive pathogen of cultivated sorghum.</title>
        <authorList>
            <person name="Baroncelli R."/>
            <person name="Sanz-Martin J.M."/>
            <person name="Rech G.E."/>
            <person name="Sukno S.A."/>
            <person name="Thon M.R."/>
        </authorList>
    </citation>
    <scope>NUCLEOTIDE SEQUENCE [LARGE SCALE GENOMIC DNA]</scope>
    <source>
        <strain evidence="3">TX430BB</strain>
    </source>
</reference>
<feature type="compositionally biased region" description="Acidic residues" evidence="1">
    <location>
        <begin position="192"/>
        <end position="204"/>
    </location>
</feature>
<feature type="compositionally biased region" description="Low complexity" evidence="1">
    <location>
        <begin position="117"/>
        <end position="134"/>
    </location>
</feature>
<organism evidence="2 3">
    <name type="scientific">Colletotrichum sublineola</name>
    <name type="common">Sorghum anthracnose fungus</name>
    <dbReference type="NCBI Taxonomy" id="1173701"/>
    <lineage>
        <taxon>Eukaryota</taxon>
        <taxon>Fungi</taxon>
        <taxon>Dikarya</taxon>
        <taxon>Ascomycota</taxon>
        <taxon>Pezizomycotina</taxon>
        <taxon>Sordariomycetes</taxon>
        <taxon>Hypocreomycetidae</taxon>
        <taxon>Glomerellales</taxon>
        <taxon>Glomerellaceae</taxon>
        <taxon>Colletotrichum</taxon>
        <taxon>Colletotrichum graminicola species complex</taxon>
    </lineage>
</organism>
<sequence>MLLPPEETALLELDDQLRRSACDRCRCQKLRCERPSADSGPGSSKPTANNNNDSGRSSAGGPLAPCRRCQRVGAVCNTSFQQRPGRPRLSNDSSSRGLRRARARRVVAHASADICHHSQQQLQQQSSAAAAAASTHRPETLCAKQEKPLKATQGRHIESSPPVGEEQNHVSSGPGGSSSSSPFSSCLSASTEVDETTTGGEDDLGFWASCPEDMLPTWEWDGETLHDLVSTDKETTSLSSTRVAALDDEVADATVNQTSPPDAGIHPPCGDHTSDLCQKFANLSYALSRDLQILSSSPSLSLSEAADLGPEHDSSSCIQRAFKSFETLKSLVDELRIKTQQSPQAPSQTEALLTPNSDRGLSDVCFTGKDAYQLGGGFWATPSTMIAMTPQVRPCVDHHLDMIMALHILASYVCLNQILKHTLGSILATVVSQKKGAGDGPEASSAGKPLSLLLPRWPNIHIEGLAKDDDHLLRLRLFAETCLHMATGIHKRIESLAAPTKDTMEGGLSRPMRTVLGRGGGLCGEYDVDISGIKLLCSQISSAIEKHAW</sequence>
<dbReference type="OrthoDB" id="4222821at2759"/>
<feature type="region of interest" description="Disordered" evidence="1">
    <location>
        <begin position="33"/>
        <end position="64"/>
    </location>
</feature>
<feature type="compositionally biased region" description="Low complexity" evidence="1">
    <location>
        <begin position="177"/>
        <end position="191"/>
    </location>
</feature>
<dbReference type="HOGENOM" id="CLU_038954_0_0_1"/>